<keyword evidence="3" id="KW-1185">Reference proteome</keyword>
<dbReference type="GO" id="GO:0016747">
    <property type="term" value="F:acyltransferase activity, transferring groups other than amino-acyl groups"/>
    <property type="evidence" value="ECO:0007669"/>
    <property type="project" value="InterPro"/>
</dbReference>
<dbReference type="Pfam" id="PF00583">
    <property type="entry name" value="Acetyltransf_1"/>
    <property type="match status" value="1"/>
</dbReference>
<dbReference type="OrthoDB" id="11996at2157"/>
<dbReference type="EMBL" id="MWPH01000002">
    <property type="protein sequence ID" value="OVE84370.1"/>
    <property type="molecule type" value="Genomic_DNA"/>
</dbReference>
<reference evidence="2 3" key="1">
    <citation type="submission" date="2017-02" db="EMBL/GenBank/DDBJ databases">
        <title>Natronthermophilus aegyptiacus gen. nov.,sp. nov., an aerobic, extremely halophilic alkalithermophilic archaeon isolated from the athalassohaline Wadi An Natrun, Egypt.</title>
        <authorList>
            <person name="Zhao B."/>
        </authorList>
    </citation>
    <scope>NUCLEOTIDE SEQUENCE [LARGE SCALE GENOMIC DNA]</scope>
    <source>
        <strain evidence="2 3">CGMCC 1.3597</strain>
    </source>
</reference>
<proteinExistence type="predicted"/>
<dbReference type="Proteomes" id="UP000196084">
    <property type="component" value="Unassembled WGS sequence"/>
</dbReference>
<feature type="domain" description="N-acetyltransferase" evidence="1">
    <location>
        <begin position="1"/>
        <end position="136"/>
    </location>
</feature>
<gene>
    <name evidence="2" type="ORF">B2G88_08120</name>
</gene>
<evidence type="ECO:0000259" key="1">
    <source>
        <dbReference type="PROSITE" id="PS51186"/>
    </source>
</evidence>
<evidence type="ECO:0000313" key="2">
    <source>
        <dbReference type="EMBL" id="OVE84370.1"/>
    </source>
</evidence>
<dbReference type="Gene3D" id="3.40.630.30">
    <property type="match status" value="1"/>
</dbReference>
<accession>A0A202E8S7</accession>
<protein>
    <submittedName>
        <fullName evidence="2">GNAT family N-acetyltransferase</fullName>
    </submittedName>
</protein>
<dbReference type="SUPFAM" id="SSF55729">
    <property type="entry name" value="Acyl-CoA N-acyltransferases (Nat)"/>
    <property type="match status" value="1"/>
</dbReference>
<dbReference type="InterPro" id="IPR000182">
    <property type="entry name" value="GNAT_dom"/>
</dbReference>
<dbReference type="InterPro" id="IPR016181">
    <property type="entry name" value="Acyl_CoA_acyltransferase"/>
</dbReference>
<evidence type="ECO:0000313" key="3">
    <source>
        <dbReference type="Proteomes" id="UP000196084"/>
    </source>
</evidence>
<dbReference type="CDD" id="cd04301">
    <property type="entry name" value="NAT_SF"/>
    <property type="match status" value="1"/>
</dbReference>
<dbReference type="RefSeq" id="WP_054863400.1">
    <property type="nucleotide sequence ID" value="NZ_MWPH01000002.1"/>
</dbReference>
<dbReference type="AlphaFoldDB" id="A0A202E8S7"/>
<keyword evidence="2" id="KW-0808">Transferase</keyword>
<comment type="caution">
    <text evidence="2">The sequence shown here is derived from an EMBL/GenBank/DDBJ whole genome shotgun (WGS) entry which is preliminary data.</text>
</comment>
<organism evidence="2 3">
    <name type="scientific">Natronolimnobius baerhuensis</name>
    <dbReference type="NCBI Taxonomy" id="253108"/>
    <lineage>
        <taxon>Archaea</taxon>
        <taxon>Methanobacteriati</taxon>
        <taxon>Methanobacteriota</taxon>
        <taxon>Stenosarchaea group</taxon>
        <taxon>Halobacteria</taxon>
        <taxon>Halobacteriales</taxon>
        <taxon>Natrialbaceae</taxon>
        <taxon>Natronolimnobius</taxon>
    </lineage>
</organism>
<name>A0A202E8S7_9EURY</name>
<dbReference type="PROSITE" id="PS51186">
    <property type="entry name" value="GNAT"/>
    <property type="match status" value="1"/>
</dbReference>
<sequence length="136" mass="15585">MDIRHLSSDADRRLAVPILQQLWTDTSPAEIMAWTAQEEYTLIGGFLEDELVAVAGVRIDDFLHHTRHAWLYDFVVNEPHRGEGYGTALLEYVEEWASSNECDVIGLASPLAKSQVHQYYTARGYEQWGYILEKEV</sequence>